<dbReference type="EMBL" id="JAPFFF010000009">
    <property type="protein sequence ID" value="KAK8882066.1"/>
    <property type="molecule type" value="Genomic_DNA"/>
</dbReference>
<keyword evidence="2" id="KW-1185">Reference proteome</keyword>
<reference evidence="1 2" key="1">
    <citation type="submission" date="2024-04" db="EMBL/GenBank/DDBJ databases">
        <title>Tritrichomonas musculus Genome.</title>
        <authorList>
            <person name="Alves-Ferreira E."/>
            <person name="Grigg M."/>
            <person name="Lorenzi H."/>
            <person name="Galac M."/>
        </authorList>
    </citation>
    <scope>NUCLEOTIDE SEQUENCE [LARGE SCALE GENOMIC DNA]</scope>
    <source>
        <strain evidence="1 2">EAF2021</strain>
    </source>
</reference>
<proteinExistence type="predicted"/>
<gene>
    <name evidence="1" type="ORF">M9Y10_044706</name>
</gene>
<dbReference type="Proteomes" id="UP001470230">
    <property type="component" value="Unassembled WGS sequence"/>
</dbReference>
<protein>
    <submittedName>
        <fullName evidence="1">Uncharacterized protein</fullName>
    </submittedName>
</protein>
<evidence type="ECO:0000313" key="1">
    <source>
        <dbReference type="EMBL" id="KAK8882066.1"/>
    </source>
</evidence>
<name>A0ABR2JUD2_9EUKA</name>
<organism evidence="1 2">
    <name type="scientific">Tritrichomonas musculus</name>
    <dbReference type="NCBI Taxonomy" id="1915356"/>
    <lineage>
        <taxon>Eukaryota</taxon>
        <taxon>Metamonada</taxon>
        <taxon>Parabasalia</taxon>
        <taxon>Tritrichomonadida</taxon>
        <taxon>Tritrichomonadidae</taxon>
        <taxon>Tritrichomonas</taxon>
    </lineage>
</organism>
<accession>A0ABR2JUD2</accession>
<comment type="caution">
    <text evidence="1">The sequence shown here is derived from an EMBL/GenBank/DDBJ whole genome shotgun (WGS) entry which is preliminary data.</text>
</comment>
<sequence length="668" mass="77650">MGGQFSLPVEGSNASKEAKNEIDEYAKVDPFNDEERNDIFQNENYDDHEEKFQLFKKEYKAFYEKRKLTNDKLINTEVNDNASKLRSEIKILIIASSEFKNSYARVDIDKEDKFYPDAADLSMAFLIRHLAHNCLCIPYDQILITSSCLNKFSIPDFDFGNFEQEISDDVLSRMTFSYDSNDFFLSQSVNLAQIENKQIKFLVDKSYKKIILPFNFNVIKRKLNPTNETKLFVFFLDHGYIGNFANYPFQDYISQLVKLECKHFYTFVDSCNSCSMVELIRASNIFCSLFPNFPEEFSTSFIQYLGTFEKADDSFRSVLDNEILSEIIKTNLGKSSPYINRCIDKIGMELKKVISYSVDKKNQFSELINILSCLKSVPFVPKIVVEFSKRATVFASSIQESFTLPIRRIFVANFKNYRPCGNIFTSIFIHAFLNAPSKIDDFNNLIKTLIQRYKDEFEAIIIEQNKRFPPSETSYVPPDPSVVKEFFKCDPLDEFHLYTSINSSDNWPDFKLISIDCKYWNVDISNVDEAEYKNVYLCKIIKSDPNVLKQLESKSNLSKFLDDFAKEFNKKLQENNIISCKEFPNLSNTDKVDSQRGSCAWICFMNYIQKNFRSNLAKGFDQLKRQITYFFDNCPNIDIGKGSLCLAQAYEAILPSWKEKNYDCKGRI</sequence>
<evidence type="ECO:0000313" key="2">
    <source>
        <dbReference type="Proteomes" id="UP001470230"/>
    </source>
</evidence>